<dbReference type="InterPro" id="IPR050187">
    <property type="entry name" value="Lipid_Phosphate_FormReg"/>
</dbReference>
<dbReference type="PANTHER" id="PTHR12358">
    <property type="entry name" value="SPHINGOSINE KINASE"/>
    <property type="match status" value="1"/>
</dbReference>
<evidence type="ECO:0000256" key="9">
    <source>
        <dbReference type="ARBA" id="ARBA00023098"/>
    </source>
</evidence>
<evidence type="ECO:0000256" key="8">
    <source>
        <dbReference type="ARBA" id="ARBA00022842"/>
    </source>
</evidence>
<name>W0SD20_9PROT</name>
<evidence type="ECO:0000256" key="5">
    <source>
        <dbReference type="ARBA" id="ARBA00022741"/>
    </source>
</evidence>
<dbReference type="KEGG" id="shd:SUTH_01141"/>
<dbReference type="SUPFAM" id="SSF111331">
    <property type="entry name" value="NAD kinase/diacylglycerol kinase-like"/>
    <property type="match status" value="1"/>
</dbReference>
<keyword evidence="10" id="KW-0594">Phospholipid biosynthesis</keyword>
<dbReference type="SMART" id="SM00046">
    <property type="entry name" value="DAGKc"/>
    <property type="match status" value="1"/>
</dbReference>
<evidence type="ECO:0000313" key="14">
    <source>
        <dbReference type="Proteomes" id="UP000031637"/>
    </source>
</evidence>
<dbReference type="InterPro" id="IPR001206">
    <property type="entry name" value="Diacylglycerol_kinase_cat_dom"/>
</dbReference>
<evidence type="ECO:0000256" key="6">
    <source>
        <dbReference type="ARBA" id="ARBA00022777"/>
    </source>
</evidence>
<protein>
    <recommendedName>
        <fullName evidence="12">DAGKc domain-containing protein</fullName>
    </recommendedName>
</protein>
<sequence>MNPVDASRWLLLLNPVSGRGQGLRDRDRILAAACAAGLACDVAVSAHAGHCIQLVSEGIAAGYRRFLVGGGDGSLSEAVNGVMGQNEVPAADITLALLPVGTGNDWARGQGISRAYATALAVAAAGHVRRFDVGVIDFEGGGRRWFINVAGIGFDAGVVENMPSRSLGRLAYLIGLLRELAAYRPLPLRLRADAEPVAASAMLLFACLGRYCGGGMLVAPEARADDGALDLVLIRHMPLHRVLRALPRLFDGRIASHPEVSAWRCRALEIEAPAGAPMEADGELVGYAPARISVLPRAVGIVVPA</sequence>
<evidence type="ECO:0000256" key="2">
    <source>
        <dbReference type="ARBA" id="ARBA00022516"/>
    </source>
</evidence>
<keyword evidence="14" id="KW-1185">Reference proteome</keyword>
<reference evidence="13 14" key="1">
    <citation type="journal article" date="2014" name="Syst. Appl. Microbiol.">
        <title>Complete genomes of freshwater sulfur oxidizers Sulfuricella denitrificans skB26 and Sulfuritalea hydrogenivorans sk43H: genetic insights into the sulfur oxidation pathway of betaproteobacteria.</title>
        <authorList>
            <person name="Watanabe T."/>
            <person name="Kojima H."/>
            <person name="Fukui M."/>
        </authorList>
    </citation>
    <scope>NUCLEOTIDE SEQUENCE [LARGE SCALE GENOMIC DNA]</scope>
    <source>
        <strain evidence="13">DSM22779</strain>
    </source>
</reference>
<evidence type="ECO:0000313" key="13">
    <source>
        <dbReference type="EMBL" id="BAO28941.1"/>
    </source>
</evidence>
<evidence type="ECO:0000256" key="4">
    <source>
        <dbReference type="ARBA" id="ARBA00022723"/>
    </source>
</evidence>
<dbReference type="STRING" id="1223802.SUTH_01141"/>
<dbReference type="HOGENOM" id="CLU_045532_5_1_4"/>
<keyword evidence="8" id="KW-0460">Magnesium</keyword>
<dbReference type="EMBL" id="AP012547">
    <property type="protein sequence ID" value="BAO28941.1"/>
    <property type="molecule type" value="Genomic_DNA"/>
</dbReference>
<dbReference type="RefSeq" id="WP_041097754.1">
    <property type="nucleotide sequence ID" value="NZ_AP012547.1"/>
</dbReference>
<evidence type="ECO:0000256" key="11">
    <source>
        <dbReference type="ARBA" id="ARBA00023264"/>
    </source>
</evidence>
<keyword evidence="5" id="KW-0547">Nucleotide-binding</keyword>
<dbReference type="Gene3D" id="3.40.50.10330">
    <property type="entry name" value="Probable inorganic polyphosphate/atp-NAD kinase, domain 1"/>
    <property type="match status" value="1"/>
</dbReference>
<dbReference type="GO" id="GO:0005524">
    <property type="term" value="F:ATP binding"/>
    <property type="evidence" value="ECO:0007669"/>
    <property type="project" value="UniProtKB-KW"/>
</dbReference>
<dbReference type="Gene3D" id="2.60.200.40">
    <property type="match status" value="1"/>
</dbReference>
<dbReference type="GO" id="GO:0008654">
    <property type="term" value="P:phospholipid biosynthetic process"/>
    <property type="evidence" value="ECO:0007669"/>
    <property type="project" value="UniProtKB-KW"/>
</dbReference>
<keyword evidence="6" id="KW-0418">Kinase</keyword>
<dbReference type="OrthoDB" id="142078at2"/>
<evidence type="ECO:0000256" key="7">
    <source>
        <dbReference type="ARBA" id="ARBA00022840"/>
    </source>
</evidence>
<comment type="cofactor">
    <cofactor evidence="1">
        <name>Mg(2+)</name>
        <dbReference type="ChEBI" id="CHEBI:18420"/>
    </cofactor>
</comment>
<dbReference type="InterPro" id="IPR005218">
    <property type="entry name" value="Diacylglycerol/lipid_kinase"/>
</dbReference>
<evidence type="ECO:0000256" key="1">
    <source>
        <dbReference type="ARBA" id="ARBA00001946"/>
    </source>
</evidence>
<dbReference type="GO" id="GO:0046872">
    <property type="term" value="F:metal ion binding"/>
    <property type="evidence" value="ECO:0007669"/>
    <property type="project" value="UniProtKB-KW"/>
</dbReference>
<dbReference type="GO" id="GO:0004143">
    <property type="term" value="F:ATP-dependent diacylglycerol kinase activity"/>
    <property type="evidence" value="ECO:0007669"/>
    <property type="project" value="TreeGrafter"/>
</dbReference>
<dbReference type="AlphaFoldDB" id="W0SD20"/>
<keyword evidence="3" id="KW-0808">Transferase</keyword>
<dbReference type="PROSITE" id="PS50146">
    <property type="entry name" value="DAGK"/>
    <property type="match status" value="1"/>
</dbReference>
<dbReference type="GO" id="GO:0005886">
    <property type="term" value="C:plasma membrane"/>
    <property type="evidence" value="ECO:0007669"/>
    <property type="project" value="TreeGrafter"/>
</dbReference>
<dbReference type="Pfam" id="PF19279">
    <property type="entry name" value="YegS_C"/>
    <property type="match status" value="1"/>
</dbReference>
<keyword evidence="4" id="KW-0479">Metal-binding</keyword>
<feature type="domain" description="DAGKc" evidence="12">
    <location>
        <begin position="4"/>
        <end position="140"/>
    </location>
</feature>
<dbReference type="InterPro" id="IPR017438">
    <property type="entry name" value="ATP-NAD_kinase_N"/>
</dbReference>
<organism evidence="13 14">
    <name type="scientific">Sulfuritalea hydrogenivorans sk43H</name>
    <dbReference type="NCBI Taxonomy" id="1223802"/>
    <lineage>
        <taxon>Bacteria</taxon>
        <taxon>Pseudomonadati</taxon>
        <taxon>Pseudomonadota</taxon>
        <taxon>Betaproteobacteria</taxon>
        <taxon>Nitrosomonadales</taxon>
        <taxon>Sterolibacteriaceae</taxon>
        <taxon>Sulfuritalea</taxon>
    </lineage>
</organism>
<dbReference type="InterPro" id="IPR045540">
    <property type="entry name" value="YegS/DAGK_C"/>
</dbReference>
<dbReference type="PANTHER" id="PTHR12358:SF106">
    <property type="entry name" value="LIPID KINASE YEGS"/>
    <property type="match status" value="1"/>
</dbReference>
<dbReference type="Pfam" id="PF00781">
    <property type="entry name" value="DAGK_cat"/>
    <property type="match status" value="1"/>
</dbReference>
<keyword evidence="7" id="KW-0067">ATP-binding</keyword>
<keyword evidence="2" id="KW-0444">Lipid biosynthesis</keyword>
<evidence type="ECO:0000256" key="3">
    <source>
        <dbReference type="ARBA" id="ARBA00022679"/>
    </source>
</evidence>
<keyword evidence="9" id="KW-0443">Lipid metabolism</keyword>
<accession>W0SD20</accession>
<gene>
    <name evidence="13" type="ORF">SUTH_01141</name>
</gene>
<keyword evidence="11" id="KW-1208">Phospholipid metabolism</keyword>
<dbReference type="NCBIfam" id="TIGR00147">
    <property type="entry name" value="YegS/Rv2252/BmrU family lipid kinase"/>
    <property type="match status" value="1"/>
</dbReference>
<evidence type="ECO:0000256" key="10">
    <source>
        <dbReference type="ARBA" id="ARBA00023209"/>
    </source>
</evidence>
<proteinExistence type="predicted"/>
<dbReference type="Proteomes" id="UP000031637">
    <property type="component" value="Chromosome"/>
</dbReference>
<dbReference type="InterPro" id="IPR016064">
    <property type="entry name" value="NAD/diacylglycerol_kinase_sf"/>
</dbReference>
<evidence type="ECO:0000259" key="12">
    <source>
        <dbReference type="PROSITE" id="PS50146"/>
    </source>
</evidence>